<name>A0A0C3BAX2_SERVB</name>
<keyword evidence="1" id="KW-1133">Transmembrane helix</keyword>
<evidence type="ECO:0000313" key="3">
    <source>
        <dbReference type="Proteomes" id="UP000054097"/>
    </source>
</evidence>
<keyword evidence="1" id="KW-0812">Transmembrane</keyword>
<evidence type="ECO:0000313" key="2">
    <source>
        <dbReference type="EMBL" id="KIM29259.1"/>
    </source>
</evidence>
<accession>A0A0C3BAX2</accession>
<evidence type="ECO:0000256" key="1">
    <source>
        <dbReference type="SAM" id="Phobius"/>
    </source>
</evidence>
<proteinExistence type="predicted"/>
<sequence length="177" mass="19161">MSLAQMIASIATAVDTNSGSWVALRFFTFSAIILNLSGAFLSLVTIKMCSDVPVAAQQMVVKDRRASLRTTRYLVTPEDLNIPMGVASGKGFLSPTILGNHFLLLRCFGMSKWYKAVDRASSGVLVLACICTFAALTFWMFLNEPQATAGFTMIVGGSSATIVICAVMIAVFNQKWR</sequence>
<dbReference type="EMBL" id="KN824289">
    <property type="protein sequence ID" value="KIM29259.1"/>
    <property type="molecule type" value="Genomic_DNA"/>
</dbReference>
<reference evidence="3" key="2">
    <citation type="submission" date="2015-01" db="EMBL/GenBank/DDBJ databases">
        <title>Evolutionary Origins and Diversification of the Mycorrhizal Mutualists.</title>
        <authorList>
            <consortium name="DOE Joint Genome Institute"/>
            <consortium name="Mycorrhizal Genomics Consortium"/>
            <person name="Kohler A."/>
            <person name="Kuo A."/>
            <person name="Nagy L.G."/>
            <person name="Floudas D."/>
            <person name="Copeland A."/>
            <person name="Barry K.W."/>
            <person name="Cichocki N."/>
            <person name="Veneault-Fourrey C."/>
            <person name="LaButti K."/>
            <person name="Lindquist E.A."/>
            <person name="Lipzen A."/>
            <person name="Lundell T."/>
            <person name="Morin E."/>
            <person name="Murat C."/>
            <person name="Riley R."/>
            <person name="Ohm R."/>
            <person name="Sun H."/>
            <person name="Tunlid A."/>
            <person name="Henrissat B."/>
            <person name="Grigoriev I.V."/>
            <person name="Hibbett D.S."/>
            <person name="Martin F."/>
        </authorList>
    </citation>
    <scope>NUCLEOTIDE SEQUENCE [LARGE SCALE GENOMIC DNA]</scope>
    <source>
        <strain evidence="3">MAFF 305830</strain>
    </source>
</reference>
<feature type="transmembrane region" description="Helical" evidence="1">
    <location>
        <begin position="148"/>
        <end position="172"/>
    </location>
</feature>
<feature type="transmembrane region" description="Helical" evidence="1">
    <location>
        <begin position="23"/>
        <end position="44"/>
    </location>
</feature>
<feature type="transmembrane region" description="Helical" evidence="1">
    <location>
        <begin position="120"/>
        <end position="142"/>
    </location>
</feature>
<gene>
    <name evidence="2" type="ORF">M408DRAFT_121521</name>
</gene>
<organism evidence="2 3">
    <name type="scientific">Serendipita vermifera MAFF 305830</name>
    <dbReference type="NCBI Taxonomy" id="933852"/>
    <lineage>
        <taxon>Eukaryota</taxon>
        <taxon>Fungi</taxon>
        <taxon>Dikarya</taxon>
        <taxon>Basidiomycota</taxon>
        <taxon>Agaricomycotina</taxon>
        <taxon>Agaricomycetes</taxon>
        <taxon>Sebacinales</taxon>
        <taxon>Serendipitaceae</taxon>
        <taxon>Serendipita</taxon>
    </lineage>
</organism>
<keyword evidence="1" id="KW-0472">Membrane</keyword>
<reference evidence="2 3" key="1">
    <citation type="submission" date="2014-04" db="EMBL/GenBank/DDBJ databases">
        <authorList>
            <consortium name="DOE Joint Genome Institute"/>
            <person name="Kuo A."/>
            <person name="Zuccaro A."/>
            <person name="Kohler A."/>
            <person name="Nagy L.G."/>
            <person name="Floudas D."/>
            <person name="Copeland A."/>
            <person name="Barry K.W."/>
            <person name="Cichocki N."/>
            <person name="Veneault-Fourrey C."/>
            <person name="LaButti K."/>
            <person name="Lindquist E.A."/>
            <person name="Lipzen A."/>
            <person name="Lundell T."/>
            <person name="Morin E."/>
            <person name="Murat C."/>
            <person name="Sun H."/>
            <person name="Tunlid A."/>
            <person name="Henrissat B."/>
            <person name="Grigoriev I.V."/>
            <person name="Hibbett D.S."/>
            <person name="Martin F."/>
            <person name="Nordberg H.P."/>
            <person name="Cantor M.N."/>
            <person name="Hua S.X."/>
        </authorList>
    </citation>
    <scope>NUCLEOTIDE SEQUENCE [LARGE SCALE GENOMIC DNA]</scope>
    <source>
        <strain evidence="2 3">MAFF 305830</strain>
    </source>
</reference>
<keyword evidence="3" id="KW-1185">Reference proteome</keyword>
<protein>
    <submittedName>
        <fullName evidence="2">Uncharacterized protein</fullName>
    </submittedName>
</protein>
<dbReference type="Proteomes" id="UP000054097">
    <property type="component" value="Unassembled WGS sequence"/>
</dbReference>
<dbReference type="AlphaFoldDB" id="A0A0C3BAX2"/>
<dbReference type="HOGENOM" id="CLU_101099_1_1_1"/>